<dbReference type="Pfam" id="PF12840">
    <property type="entry name" value="HTH_20"/>
    <property type="match status" value="1"/>
</dbReference>
<dbReference type="PANTHER" id="PTHR38600">
    <property type="entry name" value="TRANSCRIPTIONAL REGULATORY PROTEIN"/>
    <property type="match status" value="1"/>
</dbReference>
<dbReference type="PRINTS" id="PR00778">
    <property type="entry name" value="HTHARSR"/>
</dbReference>
<accession>A0ABY6BEX8</accession>
<dbReference type="CDD" id="cd00090">
    <property type="entry name" value="HTH_ARSR"/>
    <property type="match status" value="1"/>
</dbReference>
<evidence type="ECO:0000313" key="2">
    <source>
        <dbReference type="EMBL" id="UXI66447.1"/>
    </source>
</evidence>
<protein>
    <submittedName>
        <fullName evidence="2">Metalloregulator ArsR/SmtB family transcription factor</fullName>
    </submittedName>
</protein>
<dbReference type="SUPFAM" id="SSF46785">
    <property type="entry name" value="Winged helix' DNA-binding domain"/>
    <property type="match status" value="1"/>
</dbReference>
<dbReference type="NCBIfam" id="NF033788">
    <property type="entry name" value="HTH_metalloreg"/>
    <property type="match status" value="1"/>
</dbReference>
<dbReference type="Gene3D" id="1.10.10.10">
    <property type="entry name" value="Winged helix-like DNA-binding domain superfamily/Winged helix DNA-binding domain"/>
    <property type="match status" value="1"/>
</dbReference>
<dbReference type="EMBL" id="CP104694">
    <property type="protein sequence ID" value="UXI66447.1"/>
    <property type="molecule type" value="Genomic_DNA"/>
</dbReference>
<dbReference type="PANTHER" id="PTHR38600:SF2">
    <property type="entry name" value="SLL0088 PROTEIN"/>
    <property type="match status" value="1"/>
</dbReference>
<dbReference type="InterPro" id="IPR011991">
    <property type="entry name" value="ArsR-like_HTH"/>
</dbReference>
<proteinExistence type="predicted"/>
<dbReference type="Proteomes" id="UP001064632">
    <property type="component" value="Chromosome"/>
</dbReference>
<gene>
    <name evidence="2" type="ORF">N4264_17045</name>
</gene>
<dbReference type="PROSITE" id="PS50987">
    <property type="entry name" value="HTH_ARSR_2"/>
    <property type="match status" value="1"/>
</dbReference>
<organism evidence="2 3">
    <name type="scientific">Tahibacter amnicola</name>
    <dbReference type="NCBI Taxonomy" id="2976241"/>
    <lineage>
        <taxon>Bacteria</taxon>
        <taxon>Pseudomonadati</taxon>
        <taxon>Pseudomonadota</taxon>
        <taxon>Gammaproteobacteria</taxon>
        <taxon>Lysobacterales</taxon>
        <taxon>Rhodanobacteraceae</taxon>
        <taxon>Tahibacter</taxon>
    </lineage>
</organism>
<sequence>MPNQSSPLDQVFQALADPTRRAVVERLTCGPATTTELAQPFSMALPSFAQHMGMLERCGLVRSHKTGRIRTYHLVPRRLKAAEQWMSRQRALWEQRLDQLDAFLLSQKENPS</sequence>
<dbReference type="InterPro" id="IPR036390">
    <property type="entry name" value="WH_DNA-bd_sf"/>
</dbReference>
<feature type="domain" description="HTH arsR-type" evidence="1">
    <location>
        <begin position="1"/>
        <end position="94"/>
    </location>
</feature>
<name>A0ABY6BEX8_9GAMM</name>
<evidence type="ECO:0000313" key="3">
    <source>
        <dbReference type="Proteomes" id="UP001064632"/>
    </source>
</evidence>
<dbReference type="RefSeq" id="WP_261693431.1">
    <property type="nucleotide sequence ID" value="NZ_CP104694.1"/>
</dbReference>
<dbReference type="SMART" id="SM00418">
    <property type="entry name" value="HTH_ARSR"/>
    <property type="match status" value="1"/>
</dbReference>
<dbReference type="InterPro" id="IPR001845">
    <property type="entry name" value="HTH_ArsR_DNA-bd_dom"/>
</dbReference>
<evidence type="ECO:0000259" key="1">
    <source>
        <dbReference type="PROSITE" id="PS50987"/>
    </source>
</evidence>
<keyword evidence="3" id="KW-1185">Reference proteome</keyword>
<dbReference type="InterPro" id="IPR036388">
    <property type="entry name" value="WH-like_DNA-bd_sf"/>
</dbReference>
<reference evidence="2" key="1">
    <citation type="submission" date="2022-09" db="EMBL/GenBank/DDBJ databases">
        <title>Tahibacter sp. nov., isolated from a fresh water.</title>
        <authorList>
            <person name="Baek J.H."/>
            <person name="Lee J.K."/>
            <person name="Kim J.M."/>
            <person name="Jeon C.O."/>
        </authorList>
    </citation>
    <scope>NUCLEOTIDE SEQUENCE</scope>
    <source>
        <strain evidence="2">W38</strain>
    </source>
</reference>